<keyword evidence="8" id="KW-0539">Nucleus</keyword>
<sequence length="1026" mass="111989">MEATDSKANNDDERNDSNGSGSGGGTGSDSERRYRPQKYCAVCGDKAIACNFNAVTCESCKAFFRRNAFKEQRLRCLFENRCVIDRVTRRFCSKCRLLKCIEIGMKREWILTDEQKQIKRVKILQNKQTRQQQQQQQVSTTNLGVAVGASIKCSPDEPTTASSSSSGTPNSQGGGHQYQNQTEPRSPGLQQQQQRLDRKQSLLVGRREIVETRDASTSCPDEADLLSGHILPCCTMAHQCQFCSFKLIPAPNQQNQQQQPTATPQIPTGIHNNHYQHPPNFDHHHHQQQQFQNQHHHQHEHEHEQQTHNSQPQHPSLPHHYHYQQAGLQAGGGGAFYNQQNQQQLPPNMASTSSSSSAAAAATATAVPLGSNRYNICPSSTTGPAGQQLIVQQNSNGEPVVVAPRHHHHHHHHQYLYHYPSGTGRGNVLIPPDPASSGSVSAAQPASAIASSVQHLDCCCSSSSGSSSNSNHVQQPPPTQLLRGPPPPFLNTTGAAAAQNGLPGNSVAPTISVASSPLAATNYAAAAAVASSVPHLHMIEFLQARVQPLTDSSSQNSSNGGESSLSGVLMNNQQVGLAAASATGIVAPLPVEDKGTLAVVNLRSCAAGSGDDGHNGATTTTTAVTVCQAPMSRQRTTGEQADGQEEEGPGKAVSAVPVEQGDTTTTRSATISDAAVGETSSSNRAAAADKCGACDHKASISAERRVVAGGGGTSTEQELPGAQETTPTPTTCGSLIDVVATDEHQQQQQQQQLQKAYNCVAQSATRWNPKTNYVTWKGELFVEPAITEPDVRARVEKLEFSDSERRTIYEMLEATRSLFEQNEKQKNDSSLDDIVFFCDLSLRRLIKTVKKINAFRMLSMDDQIVLLKNACFKILLVRSSVHYNDESEGWIDRNGCNVPLKCMKTEKCHNYERHKELLEKLVPPLRGDRLITAFLVLVILFDPTITLKHTNSVSLDNIVYLCTLRKYLLGTQPEPLAKYERLVEVLQLVTACNEEYNLFFSRKYQPEQITPLLIEIFDISVNQPTR</sequence>
<dbReference type="GO" id="GO:0000978">
    <property type="term" value="F:RNA polymerase II cis-regulatory region sequence-specific DNA binding"/>
    <property type="evidence" value="ECO:0007669"/>
    <property type="project" value="TreeGrafter"/>
</dbReference>
<evidence type="ECO:0000313" key="12">
    <source>
        <dbReference type="EMBL" id="MDE47060.1"/>
    </source>
</evidence>
<dbReference type="GO" id="GO:0000122">
    <property type="term" value="P:negative regulation of transcription by RNA polymerase II"/>
    <property type="evidence" value="ECO:0007669"/>
    <property type="project" value="TreeGrafter"/>
</dbReference>
<keyword evidence="1" id="KW-0479">Metal-binding</keyword>
<evidence type="ECO:0000256" key="2">
    <source>
        <dbReference type="ARBA" id="ARBA00022771"/>
    </source>
</evidence>
<gene>
    <name evidence="12" type="primary">nhr-48</name>
    <name evidence="12" type="ORF">g.9469</name>
</gene>
<evidence type="ECO:0000256" key="5">
    <source>
        <dbReference type="ARBA" id="ARBA00023125"/>
    </source>
</evidence>
<feature type="region of interest" description="Disordered" evidence="9">
    <location>
        <begin position="1"/>
        <end position="32"/>
    </location>
</feature>
<protein>
    <submittedName>
        <fullName evidence="12">Nuclear hormone receptor family member nhr-48</fullName>
    </submittedName>
</protein>
<dbReference type="PROSITE" id="PS00031">
    <property type="entry name" value="NUCLEAR_REC_DBD_1"/>
    <property type="match status" value="1"/>
</dbReference>
<dbReference type="GO" id="GO:0004879">
    <property type="term" value="F:nuclear receptor activity"/>
    <property type="evidence" value="ECO:0007669"/>
    <property type="project" value="TreeGrafter"/>
</dbReference>
<evidence type="ECO:0000256" key="4">
    <source>
        <dbReference type="ARBA" id="ARBA00023015"/>
    </source>
</evidence>
<dbReference type="InterPro" id="IPR035500">
    <property type="entry name" value="NHR-like_dom_sf"/>
</dbReference>
<evidence type="ECO:0000256" key="1">
    <source>
        <dbReference type="ARBA" id="ARBA00022723"/>
    </source>
</evidence>
<dbReference type="PRINTS" id="PR00047">
    <property type="entry name" value="STROIDFINGER"/>
</dbReference>
<evidence type="ECO:0000256" key="9">
    <source>
        <dbReference type="SAM" id="MobiDB-lite"/>
    </source>
</evidence>
<dbReference type="InterPro" id="IPR001628">
    <property type="entry name" value="Znf_hrmn_rcpt"/>
</dbReference>
<proteinExistence type="predicted"/>
<evidence type="ECO:0000256" key="6">
    <source>
        <dbReference type="ARBA" id="ARBA00023163"/>
    </source>
</evidence>
<feature type="region of interest" description="Disordered" evidence="9">
    <location>
        <begin position="707"/>
        <end position="733"/>
    </location>
</feature>
<keyword evidence="7 12" id="KW-0675">Receptor</keyword>
<name>A0A6G1SAW2_9ACAR</name>
<dbReference type="SUPFAM" id="SSF48508">
    <property type="entry name" value="Nuclear receptor ligand-binding domain"/>
    <property type="match status" value="1"/>
</dbReference>
<feature type="compositionally biased region" description="Low complexity" evidence="9">
    <location>
        <begin position="336"/>
        <end position="354"/>
    </location>
</feature>
<evidence type="ECO:0000259" key="11">
    <source>
        <dbReference type="PROSITE" id="PS51843"/>
    </source>
</evidence>
<feature type="compositionally biased region" description="Pro residues" evidence="9">
    <location>
        <begin position="475"/>
        <end position="489"/>
    </location>
</feature>
<keyword evidence="3" id="KW-0862">Zinc</keyword>
<dbReference type="GO" id="GO:0045944">
    <property type="term" value="P:positive regulation of transcription by RNA polymerase II"/>
    <property type="evidence" value="ECO:0007669"/>
    <property type="project" value="TreeGrafter"/>
</dbReference>
<keyword evidence="5" id="KW-0238">DNA-binding</keyword>
<dbReference type="PROSITE" id="PS51030">
    <property type="entry name" value="NUCLEAR_REC_DBD_2"/>
    <property type="match status" value="1"/>
</dbReference>
<feature type="compositionally biased region" description="Polar residues" evidence="9">
    <location>
        <begin position="723"/>
        <end position="733"/>
    </location>
</feature>
<dbReference type="AlphaFoldDB" id="A0A6G1SAW2"/>
<dbReference type="InterPro" id="IPR050234">
    <property type="entry name" value="Nuclear_hormone_rcpt_NR1"/>
</dbReference>
<dbReference type="SUPFAM" id="SSF57716">
    <property type="entry name" value="Glucocorticoid receptor-like (DNA-binding domain)"/>
    <property type="match status" value="1"/>
</dbReference>
<keyword evidence="4" id="KW-0805">Transcription regulation</keyword>
<dbReference type="GO" id="GO:0030154">
    <property type="term" value="P:cell differentiation"/>
    <property type="evidence" value="ECO:0007669"/>
    <property type="project" value="TreeGrafter"/>
</dbReference>
<evidence type="ECO:0000256" key="3">
    <source>
        <dbReference type="ARBA" id="ARBA00022833"/>
    </source>
</evidence>
<dbReference type="Gene3D" id="1.10.565.10">
    <property type="entry name" value="Retinoid X Receptor"/>
    <property type="match status" value="1"/>
</dbReference>
<dbReference type="Pfam" id="PF00104">
    <property type="entry name" value="Hormone_recep"/>
    <property type="match status" value="1"/>
</dbReference>
<feature type="domain" description="NR LBD" evidence="11">
    <location>
        <begin position="803"/>
        <end position="1026"/>
    </location>
</feature>
<evidence type="ECO:0000256" key="7">
    <source>
        <dbReference type="ARBA" id="ARBA00023170"/>
    </source>
</evidence>
<dbReference type="SMART" id="SM00399">
    <property type="entry name" value="ZnF_C4"/>
    <property type="match status" value="1"/>
</dbReference>
<feature type="region of interest" description="Disordered" evidence="9">
    <location>
        <begin position="632"/>
        <end position="665"/>
    </location>
</feature>
<dbReference type="PANTHER" id="PTHR24082">
    <property type="entry name" value="NUCLEAR HORMONE RECEPTOR"/>
    <property type="match status" value="1"/>
</dbReference>
<organism evidence="12">
    <name type="scientific">Aceria tosichella</name>
    <name type="common">wheat curl mite</name>
    <dbReference type="NCBI Taxonomy" id="561515"/>
    <lineage>
        <taxon>Eukaryota</taxon>
        <taxon>Metazoa</taxon>
        <taxon>Ecdysozoa</taxon>
        <taxon>Arthropoda</taxon>
        <taxon>Chelicerata</taxon>
        <taxon>Arachnida</taxon>
        <taxon>Acari</taxon>
        <taxon>Acariformes</taxon>
        <taxon>Trombidiformes</taxon>
        <taxon>Prostigmata</taxon>
        <taxon>Eupodina</taxon>
        <taxon>Eriophyoidea</taxon>
        <taxon>Eriophyidae</taxon>
        <taxon>Eriophyinae</taxon>
        <taxon>Aceriini</taxon>
        <taxon>Aceria</taxon>
    </lineage>
</organism>
<dbReference type="PROSITE" id="PS51843">
    <property type="entry name" value="NR_LBD"/>
    <property type="match status" value="1"/>
</dbReference>
<accession>A0A6G1SAW2</accession>
<feature type="compositionally biased region" description="Low complexity" evidence="9">
    <location>
        <begin position="254"/>
        <end position="267"/>
    </location>
</feature>
<dbReference type="InterPro" id="IPR013088">
    <property type="entry name" value="Znf_NHR/GATA"/>
</dbReference>
<feature type="compositionally biased region" description="Low complexity" evidence="9">
    <location>
        <begin position="156"/>
        <end position="171"/>
    </location>
</feature>
<dbReference type="GO" id="GO:0008270">
    <property type="term" value="F:zinc ion binding"/>
    <property type="evidence" value="ECO:0007669"/>
    <property type="project" value="UniProtKB-KW"/>
</dbReference>
<feature type="region of interest" description="Disordered" evidence="9">
    <location>
        <begin position="153"/>
        <end position="203"/>
    </location>
</feature>
<feature type="compositionally biased region" description="Basic and acidic residues" evidence="9">
    <location>
        <begin position="1"/>
        <end position="16"/>
    </location>
</feature>
<evidence type="ECO:0000256" key="8">
    <source>
        <dbReference type="ARBA" id="ARBA00023242"/>
    </source>
</evidence>
<dbReference type="PANTHER" id="PTHR24082:SF283">
    <property type="entry name" value="NUCLEAR HORMONE RECEPTOR HR96"/>
    <property type="match status" value="1"/>
</dbReference>
<feature type="domain" description="Nuclear receptor" evidence="10">
    <location>
        <begin position="37"/>
        <end position="112"/>
    </location>
</feature>
<evidence type="ECO:0000259" key="10">
    <source>
        <dbReference type="PROSITE" id="PS51030"/>
    </source>
</evidence>
<feature type="region of interest" description="Disordered" evidence="9">
    <location>
        <begin position="254"/>
        <end position="354"/>
    </location>
</feature>
<dbReference type="SMART" id="SM00430">
    <property type="entry name" value="HOLI"/>
    <property type="match status" value="1"/>
</dbReference>
<feature type="region of interest" description="Disordered" evidence="9">
    <location>
        <begin position="463"/>
        <end position="501"/>
    </location>
</feature>
<dbReference type="Gene3D" id="3.30.50.10">
    <property type="entry name" value="Erythroid Transcription Factor GATA-1, subunit A"/>
    <property type="match status" value="1"/>
</dbReference>
<keyword evidence="6" id="KW-0804">Transcription</keyword>
<dbReference type="EMBL" id="GGYP01002289">
    <property type="protein sequence ID" value="MDE47060.1"/>
    <property type="molecule type" value="Transcribed_RNA"/>
</dbReference>
<keyword evidence="2" id="KW-0863">Zinc-finger</keyword>
<dbReference type="Pfam" id="PF00105">
    <property type="entry name" value="zf-C4"/>
    <property type="match status" value="1"/>
</dbReference>
<reference evidence="12" key="1">
    <citation type="submission" date="2018-10" db="EMBL/GenBank/DDBJ databases">
        <title>Transcriptome assembly of Aceria tosichella (Wheat curl mite) Type 2.</title>
        <authorList>
            <person name="Scully E.D."/>
            <person name="Geib S.M."/>
            <person name="Palmer N.A."/>
            <person name="Gupta A.K."/>
            <person name="Sarath G."/>
            <person name="Tatineni S."/>
        </authorList>
    </citation>
    <scope>NUCLEOTIDE SEQUENCE</scope>
    <source>
        <strain evidence="12">LincolnNE</strain>
    </source>
</reference>
<dbReference type="InterPro" id="IPR000536">
    <property type="entry name" value="Nucl_hrmn_rcpt_lig-bd"/>
</dbReference>